<dbReference type="Pfam" id="PF19044">
    <property type="entry name" value="P-loop_TraG"/>
    <property type="match status" value="1"/>
</dbReference>
<dbReference type="EMBL" id="JACIDB010000013">
    <property type="protein sequence ID" value="MBB3877288.1"/>
    <property type="molecule type" value="Genomic_DNA"/>
</dbReference>
<evidence type="ECO:0000259" key="6">
    <source>
        <dbReference type="Pfam" id="PF03135"/>
    </source>
</evidence>
<evidence type="ECO:0000259" key="7">
    <source>
        <dbReference type="Pfam" id="PF19044"/>
    </source>
</evidence>
<organism evidence="8 9">
    <name type="scientific">Sphingomonas aquatilis</name>
    <dbReference type="NCBI Taxonomy" id="93063"/>
    <lineage>
        <taxon>Bacteria</taxon>
        <taxon>Pseudomonadati</taxon>
        <taxon>Pseudomonadota</taxon>
        <taxon>Alphaproteobacteria</taxon>
        <taxon>Sphingomonadales</taxon>
        <taxon>Sphingomonadaceae</taxon>
        <taxon>Sphingomonas</taxon>
    </lineage>
</organism>
<sequence length="788" mass="88497">MTDFKLKHKKVAKREADDIKFIPYTRHVDDTVIALEDGSLIRMYRVDGRPFETSDVSDLNTWHNKLNVAWRSIGDDRVAMWTHLVRTATDPILEGEFHSDFARELQAKYADSLKEKVLYHNEFYVTILVRPSQMAGDQLTRLFAKRKASAEIDDRAMKIMADKCRDFEKLLAQITPEPLSIYEHNGVLFSQPMEVLHFVLTGDRIRIPVLNGRLGQALYTSRIVFGREAAEIRLPHKSHYLGMFGVREYVASTRTGQFNDLLSLDFPFVLTQSFAPLVKSVASERFTKKYKQMVSSDDAGVSQAEELLDGVDDLMQNRFAMGEHHLSLSVIDENPKRLLERLSIARSAAADTGMVMAREDVALEAAFWAQLPGNFKMRARPAVVNSRNFAALSPFYTFPAGHKSDNHWGEAVTLLKTRAGSSFWFNFHRADVGHTLIIGPTGGGKTVLQNFLQAQLEKTGAKQVFFDKDRGAEIFVRACGGTYLTLRNGVPTGFAPLKGLAANPANIAFLRQFIRVLVRRVSQPLSVAEERLIDEGIDAVMRLPAEARSFSALREMLGYADAEGIGARLERWCRGGALGWAFDGPQDEVSLSAQFVGFDMTDFLENPEIRTPTMLYLFHRVDELLNGQRVVVDVDEFWKALEDDAFRAFAKDGLKTFRKRNAFLVFGTQSPADALRSPIASAIIEQTATKILLPNSEARRSDYIDGLGLTEAEYRLIREELTPESRTFLVKQGHTSIVAKLDLGGMFNELKVLSGRAETLEAMEEAIAHAGTDPAAWLPHFYANQRRS</sequence>
<dbReference type="InterPro" id="IPR018145">
    <property type="entry name" value="CagE_TrbE_VirB_cntrl_dom"/>
</dbReference>
<dbReference type="PANTHER" id="PTHR30121">
    <property type="entry name" value="UNCHARACTERIZED PROTEIN YJGR-RELATED"/>
    <property type="match status" value="1"/>
</dbReference>
<keyword evidence="4" id="KW-0843">Virulence</keyword>
<feature type="domain" description="TraG P-loop" evidence="7">
    <location>
        <begin position="591"/>
        <end position="717"/>
    </location>
</feature>
<dbReference type="AlphaFoldDB" id="A0AAW3TUA9"/>
<dbReference type="NCBIfam" id="TIGR00929">
    <property type="entry name" value="VirB4_CagE"/>
    <property type="match status" value="1"/>
</dbReference>
<dbReference type="InterPro" id="IPR043964">
    <property type="entry name" value="P-loop_TraG"/>
</dbReference>
<keyword evidence="2" id="KW-0547">Nucleotide-binding</keyword>
<reference evidence="8 9" key="1">
    <citation type="submission" date="2020-08" db="EMBL/GenBank/DDBJ databases">
        <title>Genomic Encyclopedia of Type Strains, Phase IV (KMG-IV): sequencing the most valuable type-strain genomes for metagenomic binning, comparative biology and taxonomic classification.</title>
        <authorList>
            <person name="Goeker M."/>
        </authorList>
    </citation>
    <scope>NUCLEOTIDE SEQUENCE [LARGE SCALE GENOMIC DNA]</scope>
    <source>
        <strain evidence="8 9">DSM 15581</strain>
    </source>
</reference>
<accession>A0AAW3TUA9</accession>
<dbReference type="Gene3D" id="3.40.50.300">
    <property type="entry name" value="P-loop containing nucleotide triphosphate hydrolases"/>
    <property type="match status" value="2"/>
</dbReference>
<comment type="caution">
    <text evidence="8">The sequence shown here is derived from an EMBL/GenBank/DDBJ whole genome shotgun (WGS) entry which is preliminary data.</text>
</comment>
<dbReference type="GO" id="GO:0005524">
    <property type="term" value="F:ATP binding"/>
    <property type="evidence" value="ECO:0007669"/>
    <property type="project" value="UniProtKB-KW"/>
</dbReference>
<dbReference type="InterPro" id="IPR004346">
    <property type="entry name" value="CagE_TrbE_VirB"/>
</dbReference>
<keyword evidence="3" id="KW-0067">ATP-binding</keyword>
<dbReference type="RefSeq" id="WP_147036956.1">
    <property type="nucleotide sequence ID" value="NZ_JACIDB010000013.1"/>
</dbReference>
<gene>
    <name evidence="8" type="ORF">GGR47_003556</name>
</gene>
<evidence type="ECO:0000256" key="4">
    <source>
        <dbReference type="ARBA" id="ARBA00023026"/>
    </source>
</evidence>
<evidence type="ECO:0000313" key="8">
    <source>
        <dbReference type="EMBL" id="MBB3877288.1"/>
    </source>
</evidence>
<name>A0AAW3TUA9_9SPHN</name>
<dbReference type="Pfam" id="PF03135">
    <property type="entry name" value="CagE_TrbE_VirB"/>
    <property type="match status" value="1"/>
</dbReference>
<evidence type="ECO:0000313" key="9">
    <source>
        <dbReference type="Proteomes" id="UP000528945"/>
    </source>
</evidence>
<evidence type="ECO:0000256" key="3">
    <source>
        <dbReference type="ARBA" id="ARBA00022840"/>
    </source>
</evidence>
<dbReference type="InterPro" id="IPR027417">
    <property type="entry name" value="P-loop_NTPase"/>
</dbReference>
<proteinExistence type="inferred from homology"/>
<comment type="similarity">
    <text evidence="1">Belongs to the TrbE/VirB4 family.</text>
</comment>
<feature type="domain" description="CagE TrbE VirB component of type IV transporter system central" evidence="6">
    <location>
        <begin position="179"/>
        <end position="380"/>
    </location>
</feature>
<dbReference type="InterPro" id="IPR051162">
    <property type="entry name" value="T4SS_component"/>
</dbReference>
<dbReference type="Proteomes" id="UP000528945">
    <property type="component" value="Unassembled WGS sequence"/>
</dbReference>
<dbReference type="SUPFAM" id="SSF52540">
    <property type="entry name" value="P-loop containing nucleoside triphosphate hydrolases"/>
    <property type="match status" value="1"/>
</dbReference>
<evidence type="ECO:0000256" key="1">
    <source>
        <dbReference type="ARBA" id="ARBA00006512"/>
    </source>
</evidence>
<keyword evidence="9" id="KW-1185">Reference proteome</keyword>
<evidence type="ECO:0000256" key="2">
    <source>
        <dbReference type="ARBA" id="ARBA00022741"/>
    </source>
</evidence>
<protein>
    <recommendedName>
        <fullName evidence="5">Type IV secretion system protein virB4</fullName>
    </recommendedName>
</protein>
<dbReference type="PANTHER" id="PTHR30121:SF12">
    <property type="entry name" value="TYPE IV SECRETION SYSTEM PROTEIN CAGE"/>
    <property type="match status" value="1"/>
</dbReference>
<evidence type="ECO:0000256" key="5">
    <source>
        <dbReference type="ARBA" id="ARBA00023635"/>
    </source>
</evidence>